<dbReference type="InParanoid" id="A0A2P5HJ04"/>
<name>A0A2P5HJ04_DIAHE</name>
<dbReference type="STRING" id="158607.A0A2P5HJ04"/>
<proteinExistence type="predicted"/>
<keyword evidence="2" id="KW-1185">Reference proteome</keyword>
<reference evidence="1" key="1">
    <citation type="submission" date="2017-09" db="EMBL/GenBank/DDBJ databases">
        <title>Polyketide synthases of a Diaporthe helianthi virulent isolate.</title>
        <authorList>
            <person name="Baroncelli R."/>
        </authorList>
    </citation>
    <scope>NUCLEOTIDE SEQUENCE [LARGE SCALE GENOMIC DNA]</scope>
    <source>
        <strain evidence="1">7/96</strain>
    </source>
</reference>
<gene>
    <name evidence="1" type="ORF">DHEL01_v211381</name>
</gene>
<dbReference type="AlphaFoldDB" id="A0A2P5HJ04"/>
<sequence length="70" mass="8077">MTPHDVTSSYWATPDQLRAMLTDPDWGRKVVKFEEGWIDTSRAECQIGWESVYLQCGEIINVGNLKEYPN</sequence>
<evidence type="ECO:0000313" key="1">
    <source>
        <dbReference type="EMBL" id="POS70227.1"/>
    </source>
</evidence>
<dbReference type="OrthoDB" id="3454835at2759"/>
<dbReference type="Proteomes" id="UP000094444">
    <property type="component" value="Unassembled WGS sequence"/>
</dbReference>
<dbReference type="EMBL" id="MAVT02001735">
    <property type="protein sequence ID" value="POS70227.1"/>
    <property type="molecule type" value="Genomic_DNA"/>
</dbReference>
<comment type="caution">
    <text evidence="1">The sequence shown here is derived from an EMBL/GenBank/DDBJ whole genome shotgun (WGS) entry which is preliminary data.</text>
</comment>
<accession>A0A2P5HJ04</accession>
<evidence type="ECO:0000313" key="2">
    <source>
        <dbReference type="Proteomes" id="UP000094444"/>
    </source>
</evidence>
<organism evidence="1 2">
    <name type="scientific">Diaporthe helianthi</name>
    <dbReference type="NCBI Taxonomy" id="158607"/>
    <lineage>
        <taxon>Eukaryota</taxon>
        <taxon>Fungi</taxon>
        <taxon>Dikarya</taxon>
        <taxon>Ascomycota</taxon>
        <taxon>Pezizomycotina</taxon>
        <taxon>Sordariomycetes</taxon>
        <taxon>Sordariomycetidae</taxon>
        <taxon>Diaporthales</taxon>
        <taxon>Diaporthaceae</taxon>
        <taxon>Diaporthe</taxon>
    </lineage>
</organism>
<protein>
    <submittedName>
        <fullName evidence="1">Uncharacterized protein</fullName>
    </submittedName>
</protein>